<dbReference type="Proteomes" id="UP000316270">
    <property type="component" value="Chromosome 2"/>
</dbReference>
<dbReference type="AlphaFoldDB" id="A0A517KZ80"/>
<evidence type="ECO:0000313" key="2">
    <source>
        <dbReference type="EMBL" id="QDS68685.1"/>
    </source>
</evidence>
<protein>
    <submittedName>
        <fullName evidence="2">Uncharacterized protein</fullName>
    </submittedName>
</protein>
<feature type="compositionally biased region" description="Pro residues" evidence="1">
    <location>
        <begin position="245"/>
        <end position="255"/>
    </location>
</feature>
<sequence length="285" mass="31119">MTFPNTKKVVAPKDQPKETNAAIIETRRGVKFQKFVSIQIQHGDDIHVLDPNFPLSNLVRFSPKAEKHFQVNGEEKTFTVKASAHIPYDSMPFHRVIDLIRRTSTSTNSGRDRVKVKVSGLSLSQIVQVFWFCQVLELTDPLNQDWIGDYIRWQFPKDQGVAQLDVPALNAILRLCSPQGTIHPAAINSMARKIKQGVLSTAELVDLAVVRREFPQFDKKLGGGTVPAATAAAGAPAVPAGPVAPAVPAPAPAPQPQIASRPTQTPAQQEKMTDTDFPPLGGGRR</sequence>
<keyword evidence="3" id="KW-1185">Reference proteome</keyword>
<accession>A0A517KZ80</accession>
<reference evidence="2 3" key="1">
    <citation type="submission" date="2019-07" db="EMBL/GenBank/DDBJ databases">
        <title>Finished genome of Venturia effusa.</title>
        <authorList>
            <person name="Young C.A."/>
            <person name="Cox M.P."/>
            <person name="Ganley A.R.D."/>
            <person name="David W.J."/>
        </authorList>
    </citation>
    <scope>NUCLEOTIDE SEQUENCE [LARGE SCALE GENOMIC DNA]</scope>
    <source>
        <strain evidence="3">albino</strain>
    </source>
</reference>
<evidence type="ECO:0000256" key="1">
    <source>
        <dbReference type="SAM" id="MobiDB-lite"/>
    </source>
</evidence>
<evidence type="ECO:0000313" key="3">
    <source>
        <dbReference type="Proteomes" id="UP000316270"/>
    </source>
</evidence>
<feature type="compositionally biased region" description="Polar residues" evidence="1">
    <location>
        <begin position="257"/>
        <end position="270"/>
    </location>
</feature>
<feature type="region of interest" description="Disordered" evidence="1">
    <location>
        <begin position="237"/>
        <end position="285"/>
    </location>
</feature>
<dbReference type="OrthoDB" id="3924410at2759"/>
<name>A0A517KZ80_9PEZI</name>
<organism evidence="2 3">
    <name type="scientific">Venturia effusa</name>
    <dbReference type="NCBI Taxonomy" id="50376"/>
    <lineage>
        <taxon>Eukaryota</taxon>
        <taxon>Fungi</taxon>
        <taxon>Dikarya</taxon>
        <taxon>Ascomycota</taxon>
        <taxon>Pezizomycotina</taxon>
        <taxon>Dothideomycetes</taxon>
        <taxon>Pleosporomycetidae</taxon>
        <taxon>Venturiales</taxon>
        <taxon>Venturiaceae</taxon>
        <taxon>Venturia</taxon>
    </lineage>
</organism>
<dbReference type="EMBL" id="CP042186">
    <property type="protein sequence ID" value="QDS68685.1"/>
    <property type="molecule type" value="Genomic_DNA"/>
</dbReference>
<proteinExistence type="predicted"/>
<gene>
    <name evidence="2" type="ORF">FKW77_002626</name>
</gene>